<keyword evidence="6 7" id="KW-0472">Membrane</keyword>
<evidence type="ECO:0000256" key="1">
    <source>
        <dbReference type="ARBA" id="ARBA00004651"/>
    </source>
</evidence>
<feature type="transmembrane region" description="Helical" evidence="7">
    <location>
        <begin position="995"/>
        <end position="1019"/>
    </location>
</feature>
<dbReference type="Pfam" id="PF03176">
    <property type="entry name" value="MMPL"/>
    <property type="match status" value="2"/>
</dbReference>
<evidence type="ECO:0000313" key="9">
    <source>
        <dbReference type="EMBL" id="RDU38786.1"/>
    </source>
</evidence>
<reference evidence="9 10" key="1">
    <citation type="submission" date="2018-07" db="EMBL/GenBank/DDBJ databases">
        <title>Bacillus sp. YLB-04 draft genome sequence.</title>
        <authorList>
            <person name="Yu L."/>
            <person name="Tang X."/>
        </authorList>
    </citation>
    <scope>NUCLEOTIDE SEQUENCE [LARGE SCALE GENOMIC DNA]</scope>
    <source>
        <strain evidence="9 10">YLB-04</strain>
    </source>
</reference>
<dbReference type="InterPro" id="IPR004869">
    <property type="entry name" value="MMPL_dom"/>
</dbReference>
<feature type="transmembrane region" description="Helical" evidence="7">
    <location>
        <begin position="6"/>
        <end position="26"/>
    </location>
</feature>
<dbReference type="InterPro" id="IPR000731">
    <property type="entry name" value="SSD"/>
</dbReference>
<evidence type="ECO:0000259" key="8">
    <source>
        <dbReference type="PROSITE" id="PS50156"/>
    </source>
</evidence>
<feature type="transmembrane region" description="Helical" evidence="7">
    <location>
        <begin position="284"/>
        <end position="306"/>
    </location>
</feature>
<dbReference type="AlphaFoldDB" id="A0A3D8GXJ6"/>
<protein>
    <submittedName>
        <fullName evidence="9">MMPL family transporter</fullName>
    </submittedName>
</protein>
<keyword evidence="4 7" id="KW-0812">Transmembrane</keyword>
<organism evidence="9 10">
    <name type="scientific">Neobacillus piezotolerans</name>
    <dbReference type="NCBI Taxonomy" id="2259171"/>
    <lineage>
        <taxon>Bacteria</taxon>
        <taxon>Bacillati</taxon>
        <taxon>Bacillota</taxon>
        <taxon>Bacilli</taxon>
        <taxon>Bacillales</taxon>
        <taxon>Bacillaceae</taxon>
        <taxon>Neobacillus</taxon>
    </lineage>
</organism>
<accession>A0A3D8GXJ6</accession>
<dbReference type="SUPFAM" id="SSF82866">
    <property type="entry name" value="Multidrug efflux transporter AcrB transmembrane domain"/>
    <property type="match status" value="2"/>
</dbReference>
<feature type="transmembrane region" description="Helical" evidence="7">
    <location>
        <begin position="926"/>
        <end position="948"/>
    </location>
</feature>
<dbReference type="PROSITE" id="PS50156">
    <property type="entry name" value="SSD"/>
    <property type="match status" value="1"/>
</dbReference>
<sequence length="1051" mass="112862">MRYILKYKWLVLAVWAAIIATLVMIAPNMESLVREKGQIAVPEGYSSTLAGKILSDSQKEAKAGHETQVALVFHSDKKLTDADFAEAEKAVTKLKDQKAELGVTEVLSHFKEESLKDQLVSKDGKTILVSVKVDVKDREPAQVTKSLYKALDGVKLGYFYTSSWMIGDDLVTNSQEGLKKTESITVVFILAVLLIVFRSVLAPVIPLIAVGISYMASQSIVAILVDKVDFPLSTFTQIFLVAVLFGIGTDYCILLMSRFKEELQHHDSAAEAVISTYRTAGKTVFFSALAVMVGFASIGFSEFVLYQSAAAVAVGVAVLMLALLTVVPFFMALFGKKLFWPAKGKLEHKDSRIWGVAGKFALARPLIALLIVLGISVPFLLTYDGKLSFNSLEEIGDNFNSIKAFDIIADGFGPGESMPAQIVIKNDEPMDQPEYLALADKISQEVAKVKNVKTVRSVTQPTGEPIDDLYISSQAKSLGEGLGKGNDGIKQISGGLSDAEKQLAASGPKLKQTTEGISGLVSGTNDLKNGLGQVKAGLAKVEDGIRQGSAGSEQLRSGLADVKAKSEKILEGNKKLLQGYKDAGAGVGELQKQYEGIAAGLSGLKGTIAEATVFVDELGKNPATAMDPNYAKVKEKVMTAMVMAEKLEVGLNTLNGELAKVQSGIVAANGGMAELIAGQEKLVAGMGQLVDGITKQQAGLDQLANGQGQIVGNFSKLTGGLDSINDGQLQLLNGFKQLDGQMGELSDGLGKGADGLNEVAKGLEQAQSYLGDVSKQKQNGFYVPEEALASGEFDQALDAYMSPDRKVMTMDVVFNVNPYSNDAIQSVDPLKQAVKRVVKGTGLENAQIAVGGVSSMHSDLDTISKQDYSRTVVFMLSGIFLILLLLFRSVIMPIYLIGSLVLTYYTSMAISESIFVNILGYTGISWAVPFFAFVILVALGIDYSIFLMDRFSEYKNLRIEDAILEAMKRMGTVIISAAVILGGTFAAMMPSGVLSLLQIATILMIGLVLYSLFVLPLFVPVMVKTFGEANWWPFKRKSETVLVEGGQTLNK</sequence>
<dbReference type="GO" id="GO:0005886">
    <property type="term" value="C:plasma membrane"/>
    <property type="evidence" value="ECO:0007669"/>
    <property type="project" value="UniProtKB-SubCell"/>
</dbReference>
<feature type="transmembrane region" description="Helical" evidence="7">
    <location>
        <begin position="894"/>
        <end position="920"/>
    </location>
</feature>
<keyword evidence="10" id="KW-1185">Reference proteome</keyword>
<evidence type="ECO:0000256" key="3">
    <source>
        <dbReference type="ARBA" id="ARBA00022475"/>
    </source>
</evidence>
<feature type="transmembrane region" description="Helical" evidence="7">
    <location>
        <begin position="235"/>
        <end position="256"/>
    </location>
</feature>
<gene>
    <name evidence="9" type="ORF">DRW41_04295</name>
</gene>
<feature type="transmembrane region" description="Helical" evidence="7">
    <location>
        <begin position="312"/>
        <end position="335"/>
    </location>
</feature>
<dbReference type="Gene3D" id="1.10.287.950">
    <property type="entry name" value="Methyl-accepting chemotaxis protein"/>
    <property type="match status" value="1"/>
</dbReference>
<keyword evidence="5 7" id="KW-1133">Transmembrane helix</keyword>
<dbReference type="InterPro" id="IPR050545">
    <property type="entry name" value="Mycobact_MmpL"/>
</dbReference>
<comment type="similarity">
    <text evidence="2">Belongs to the resistance-nodulation-cell division (RND) (TC 2.A.6) family. MmpL subfamily.</text>
</comment>
<dbReference type="Proteomes" id="UP000257144">
    <property type="component" value="Unassembled WGS sequence"/>
</dbReference>
<feature type="transmembrane region" description="Helical" evidence="7">
    <location>
        <begin position="186"/>
        <end position="215"/>
    </location>
</feature>
<feature type="transmembrane region" description="Helical" evidence="7">
    <location>
        <begin position="356"/>
        <end position="381"/>
    </location>
</feature>
<feature type="domain" description="SSD" evidence="8">
    <location>
        <begin position="927"/>
        <end position="1025"/>
    </location>
</feature>
<dbReference type="RefSeq" id="WP_115450701.1">
    <property type="nucleotide sequence ID" value="NZ_QNQT01000001.1"/>
</dbReference>
<evidence type="ECO:0000313" key="10">
    <source>
        <dbReference type="Proteomes" id="UP000257144"/>
    </source>
</evidence>
<dbReference type="PANTHER" id="PTHR33406">
    <property type="entry name" value="MEMBRANE PROTEIN MJ1562-RELATED"/>
    <property type="match status" value="1"/>
</dbReference>
<evidence type="ECO:0000256" key="4">
    <source>
        <dbReference type="ARBA" id="ARBA00022692"/>
    </source>
</evidence>
<evidence type="ECO:0000256" key="2">
    <source>
        <dbReference type="ARBA" id="ARBA00010157"/>
    </source>
</evidence>
<proteinExistence type="inferred from homology"/>
<dbReference type="EMBL" id="QNQT01000001">
    <property type="protein sequence ID" value="RDU38786.1"/>
    <property type="molecule type" value="Genomic_DNA"/>
</dbReference>
<evidence type="ECO:0000256" key="7">
    <source>
        <dbReference type="SAM" id="Phobius"/>
    </source>
</evidence>
<comment type="caution">
    <text evidence="9">The sequence shown here is derived from an EMBL/GenBank/DDBJ whole genome shotgun (WGS) entry which is preliminary data.</text>
</comment>
<evidence type="ECO:0000256" key="6">
    <source>
        <dbReference type="ARBA" id="ARBA00023136"/>
    </source>
</evidence>
<dbReference type="OrthoDB" id="9782006at2"/>
<keyword evidence="3" id="KW-1003">Cell membrane</keyword>
<dbReference type="Gene3D" id="1.20.1640.10">
    <property type="entry name" value="Multidrug efflux transporter AcrB transmembrane domain"/>
    <property type="match status" value="2"/>
</dbReference>
<comment type="subcellular location">
    <subcellularLocation>
        <location evidence="1">Cell membrane</location>
        <topology evidence="1">Multi-pass membrane protein</topology>
    </subcellularLocation>
</comment>
<name>A0A3D8GXJ6_9BACI</name>
<feature type="transmembrane region" description="Helical" evidence="7">
    <location>
        <begin position="969"/>
        <end position="989"/>
    </location>
</feature>
<feature type="transmembrane region" description="Helical" evidence="7">
    <location>
        <begin position="868"/>
        <end position="887"/>
    </location>
</feature>
<dbReference type="PANTHER" id="PTHR33406:SF6">
    <property type="entry name" value="MEMBRANE PROTEIN YDGH-RELATED"/>
    <property type="match status" value="1"/>
</dbReference>
<evidence type="ECO:0000256" key="5">
    <source>
        <dbReference type="ARBA" id="ARBA00022989"/>
    </source>
</evidence>